<name>A0A9W7L5K8_9STRA</name>
<reference evidence="4" key="1">
    <citation type="journal article" date="2023" name="Commun. Biol.">
        <title>Genome analysis of Parmales, the sister group of diatoms, reveals the evolutionary specialization of diatoms from phago-mixotrophs to photoautotrophs.</title>
        <authorList>
            <person name="Ban H."/>
            <person name="Sato S."/>
            <person name="Yoshikawa S."/>
            <person name="Yamada K."/>
            <person name="Nakamura Y."/>
            <person name="Ichinomiya M."/>
            <person name="Sato N."/>
            <person name="Blanc-Mathieu R."/>
            <person name="Endo H."/>
            <person name="Kuwata A."/>
            <person name="Ogata H."/>
        </authorList>
    </citation>
    <scope>NUCLEOTIDE SEQUENCE [LARGE SCALE GENOMIC DNA]</scope>
</reference>
<sequence length="686" mass="76286">MPAVTPVAGQNTDLEEGAPQVSKEDRFKLSRLKIFKLLYPIIVVHIILVVLPLIETIPRFVVSIIQAGAGVYSIYFIFDILEAFSNSWASEFMHVEGERDHAIFVNEEIKAELNEKERDMDKDVQNMRESIGETRHTVEGLVKPSTVSGEEGKVNGTIDHEELVRRVVKLDEKIAMATEARECRQLVAQMTQRGANALKSTWTPAKELIEMIKRMSICKCTLTTEQLATVKVHVDARALRIICHNFTTFARKNEDAASSYKAYATVDIKLPNTVMDQKAASEVEVKVKYMGLPLSEEEIQNSEQKAARLVSSKKITESSSTLGQGGNISPNVTFNTKDVWRRMEEGENLMLAYQMSTALGGTIKMDREFRFTTIVFSCSVELLDVDALTPDKSPLATTSVSAYSSSRHNSRKNTPAGKGTRTLPSQMSKTKIDVQNSNNISDIVRQFPESMKIVSLTDDPAEILKLYQALGASLEHSRALLVKPENIDIFAEVASGIVVVDPQDNSQVRRVSSSEAKMADVVIIGDLLGKDTRGRNWLTTSLAANLDVDGYKGLICVRTGDNKTIAKAMNASPAVQAVLRKNDTINRIKFNIVISMAKKTDEHQHVTLKRKKKGQIKRNNSYHRDNDNIPSNSINGGDKESEIIRRVSQTHRLSERKRRKSVDLGESGNVALKGRNDEESVGLQLV</sequence>
<accession>A0A9W7L5K8</accession>
<dbReference type="Proteomes" id="UP001165065">
    <property type="component" value="Unassembled WGS sequence"/>
</dbReference>
<dbReference type="AlphaFoldDB" id="A0A9W7L5K8"/>
<evidence type="ECO:0000256" key="2">
    <source>
        <dbReference type="SAM" id="Phobius"/>
    </source>
</evidence>
<organism evidence="3 4">
    <name type="scientific">Triparma columacea</name>
    <dbReference type="NCBI Taxonomy" id="722753"/>
    <lineage>
        <taxon>Eukaryota</taxon>
        <taxon>Sar</taxon>
        <taxon>Stramenopiles</taxon>
        <taxon>Ochrophyta</taxon>
        <taxon>Bolidophyceae</taxon>
        <taxon>Parmales</taxon>
        <taxon>Triparmaceae</taxon>
        <taxon>Triparma</taxon>
    </lineage>
</organism>
<keyword evidence="2" id="KW-1133">Transmembrane helix</keyword>
<proteinExistence type="predicted"/>
<keyword evidence="2" id="KW-0472">Membrane</keyword>
<protein>
    <submittedName>
        <fullName evidence="3">Uncharacterized protein</fullName>
    </submittedName>
</protein>
<dbReference type="OrthoDB" id="193101at2759"/>
<evidence type="ECO:0000313" key="3">
    <source>
        <dbReference type="EMBL" id="GMI31714.1"/>
    </source>
</evidence>
<feature type="region of interest" description="Disordered" evidence="1">
    <location>
        <begin position="601"/>
        <end position="641"/>
    </location>
</feature>
<feature type="region of interest" description="Disordered" evidence="1">
    <location>
        <begin position="396"/>
        <end position="430"/>
    </location>
</feature>
<evidence type="ECO:0000256" key="1">
    <source>
        <dbReference type="SAM" id="MobiDB-lite"/>
    </source>
</evidence>
<dbReference type="EMBL" id="BRYA01000010">
    <property type="protein sequence ID" value="GMI31714.1"/>
    <property type="molecule type" value="Genomic_DNA"/>
</dbReference>
<feature type="transmembrane region" description="Helical" evidence="2">
    <location>
        <begin position="60"/>
        <end position="78"/>
    </location>
</feature>
<keyword evidence="2" id="KW-0812">Transmembrane</keyword>
<feature type="compositionally biased region" description="Basic residues" evidence="1">
    <location>
        <begin position="606"/>
        <end position="616"/>
    </location>
</feature>
<comment type="caution">
    <text evidence="3">The sequence shown here is derived from an EMBL/GenBank/DDBJ whole genome shotgun (WGS) entry which is preliminary data.</text>
</comment>
<gene>
    <name evidence="3" type="ORF">TrCOL_g1947</name>
</gene>
<keyword evidence="4" id="KW-1185">Reference proteome</keyword>
<evidence type="ECO:0000313" key="4">
    <source>
        <dbReference type="Proteomes" id="UP001165065"/>
    </source>
</evidence>
<feature type="transmembrane region" description="Helical" evidence="2">
    <location>
        <begin position="37"/>
        <end position="54"/>
    </location>
</feature>
<feature type="compositionally biased region" description="Polar residues" evidence="1">
    <location>
        <begin position="396"/>
        <end position="407"/>
    </location>
</feature>